<dbReference type="InterPro" id="IPR008538">
    <property type="entry name" value="Uma2"/>
</dbReference>
<dbReference type="PANTHER" id="PTHR35400">
    <property type="entry name" value="SLR1083 PROTEIN"/>
    <property type="match status" value="1"/>
</dbReference>
<dbReference type="CDD" id="cd06260">
    <property type="entry name" value="DUF820-like"/>
    <property type="match status" value="1"/>
</dbReference>
<dbReference type="RefSeq" id="WP_327101202.1">
    <property type="nucleotide sequence ID" value="NZ_CP109149.1"/>
</dbReference>
<sequence length="193" mass="20849">MSEHRGPYTDVDLRRLPNGGKGFELEDGWLIAVAGGARHDFVVQRLGRLIDIAAGGAAVHVCIGGGWEVNTPSGIRKPDIVVIPRDVARAAIIAETPRLISGTEVLLAVEIIAPGDGSERTDRVRKVREYAAIDIPQYWIVEHHPEVRIHRMLLADGAFHAHPTVAAGTVFTAAIRADPPIRVSFDPAALVEI</sequence>
<evidence type="ECO:0000313" key="3">
    <source>
        <dbReference type="Proteomes" id="UP001432062"/>
    </source>
</evidence>
<dbReference type="Pfam" id="PF05685">
    <property type="entry name" value="Uma2"/>
    <property type="match status" value="1"/>
</dbReference>
<name>A0ABZ1YY59_9NOCA</name>
<dbReference type="PANTHER" id="PTHR35400:SF1">
    <property type="entry name" value="SLR1083 PROTEIN"/>
    <property type="match status" value="1"/>
</dbReference>
<accession>A0ABZ1YY59</accession>
<dbReference type="Gene3D" id="3.90.1570.10">
    <property type="entry name" value="tt1808, chain A"/>
    <property type="match status" value="1"/>
</dbReference>
<dbReference type="EMBL" id="CP109441">
    <property type="protein sequence ID" value="WUV48174.1"/>
    <property type="molecule type" value="Genomic_DNA"/>
</dbReference>
<gene>
    <name evidence="2" type="ORF">OG563_08240</name>
</gene>
<keyword evidence="3" id="KW-1185">Reference proteome</keyword>
<protein>
    <submittedName>
        <fullName evidence="2">Uma2 family endonuclease</fullName>
    </submittedName>
</protein>
<feature type="domain" description="Putative restriction endonuclease" evidence="1">
    <location>
        <begin position="12"/>
        <end position="151"/>
    </location>
</feature>
<dbReference type="SUPFAM" id="SSF52980">
    <property type="entry name" value="Restriction endonuclease-like"/>
    <property type="match status" value="1"/>
</dbReference>
<organism evidence="2 3">
    <name type="scientific">Nocardia vinacea</name>
    <dbReference type="NCBI Taxonomy" id="96468"/>
    <lineage>
        <taxon>Bacteria</taxon>
        <taxon>Bacillati</taxon>
        <taxon>Actinomycetota</taxon>
        <taxon>Actinomycetes</taxon>
        <taxon>Mycobacteriales</taxon>
        <taxon>Nocardiaceae</taxon>
        <taxon>Nocardia</taxon>
    </lineage>
</organism>
<dbReference type="InterPro" id="IPR012296">
    <property type="entry name" value="Nuclease_put_TT1808"/>
</dbReference>
<keyword evidence="2" id="KW-0255">Endonuclease</keyword>
<dbReference type="Proteomes" id="UP001432062">
    <property type="component" value="Chromosome"/>
</dbReference>
<keyword evidence="2" id="KW-0378">Hydrolase</keyword>
<reference evidence="2" key="1">
    <citation type="submission" date="2022-10" db="EMBL/GenBank/DDBJ databases">
        <title>The complete genomes of actinobacterial strains from the NBC collection.</title>
        <authorList>
            <person name="Joergensen T.S."/>
            <person name="Alvarez Arevalo M."/>
            <person name="Sterndorff E.B."/>
            <person name="Faurdal D."/>
            <person name="Vuksanovic O."/>
            <person name="Mourched A.-S."/>
            <person name="Charusanti P."/>
            <person name="Shaw S."/>
            <person name="Blin K."/>
            <person name="Weber T."/>
        </authorList>
    </citation>
    <scope>NUCLEOTIDE SEQUENCE</scope>
    <source>
        <strain evidence="2">NBC_01482</strain>
    </source>
</reference>
<keyword evidence="2" id="KW-0540">Nuclease</keyword>
<evidence type="ECO:0000259" key="1">
    <source>
        <dbReference type="Pfam" id="PF05685"/>
    </source>
</evidence>
<evidence type="ECO:0000313" key="2">
    <source>
        <dbReference type="EMBL" id="WUV48174.1"/>
    </source>
</evidence>
<dbReference type="GO" id="GO:0004519">
    <property type="term" value="F:endonuclease activity"/>
    <property type="evidence" value="ECO:0007669"/>
    <property type="project" value="UniProtKB-KW"/>
</dbReference>
<proteinExistence type="predicted"/>
<dbReference type="InterPro" id="IPR011335">
    <property type="entry name" value="Restrct_endonuc-II-like"/>
</dbReference>